<organism evidence="3 4">
    <name type="scientific">Ruminococcus flavefaciens</name>
    <dbReference type="NCBI Taxonomy" id="1265"/>
    <lineage>
        <taxon>Bacteria</taxon>
        <taxon>Bacillati</taxon>
        <taxon>Bacillota</taxon>
        <taxon>Clostridia</taxon>
        <taxon>Eubacteriales</taxon>
        <taxon>Oscillospiraceae</taxon>
        <taxon>Ruminococcus</taxon>
    </lineage>
</organism>
<comment type="similarity">
    <text evidence="1">Belongs to the plasmid mobilization pre family.</text>
</comment>
<dbReference type="Pfam" id="PF01076">
    <property type="entry name" value="Mob_Pre"/>
    <property type="match status" value="1"/>
</dbReference>
<dbReference type="EMBL" id="FRCT01000007">
    <property type="protein sequence ID" value="SHM58946.1"/>
    <property type="molecule type" value="Genomic_DNA"/>
</dbReference>
<gene>
    <name evidence="3" type="ORF">SAMN04487860_10735</name>
</gene>
<accession>A0A1M7K103</accession>
<dbReference type="Proteomes" id="UP000184394">
    <property type="component" value="Unassembled WGS sequence"/>
</dbReference>
<name>A0A1M7K103_RUMFL</name>
<protein>
    <submittedName>
        <fullName evidence="3">Plasmid recombination enzyme</fullName>
    </submittedName>
</protein>
<feature type="region of interest" description="Disordered" evidence="2">
    <location>
        <begin position="314"/>
        <end position="336"/>
    </location>
</feature>
<feature type="compositionally biased region" description="Basic residues" evidence="2">
    <location>
        <begin position="503"/>
        <end position="512"/>
    </location>
</feature>
<evidence type="ECO:0000313" key="4">
    <source>
        <dbReference type="Proteomes" id="UP000184394"/>
    </source>
</evidence>
<reference evidence="3 4" key="1">
    <citation type="submission" date="2016-11" db="EMBL/GenBank/DDBJ databases">
        <authorList>
            <person name="Jaros S."/>
            <person name="Januszkiewicz K."/>
            <person name="Wedrychowicz H."/>
        </authorList>
    </citation>
    <scope>NUCLEOTIDE SEQUENCE [LARGE SCALE GENOMIC DNA]</scope>
    <source>
        <strain evidence="3 4">Y1</strain>
    </source>
</reference>
<dbReference type="Gene3D" id="3.30.930.30">
    <property type="match status" value="1"/>
</dbReference>
<evidence type="ECO:0000256" key="2">
    <source>
        <dbReference type="SAM" id="MobiDB-lite"/>
    </source>
</evidence>
<feature type="region of interest" description="Disordered" evidence="2">
    <location>
        <begin position="485"/>
        <end position="512"/>
    </location>
</feature>
<dbReference type="CDD" id="cd17242">
    <property type="entry name" value="MobM_relaxase"/>
    <property type="match status" value="1"/>
</dbReference>
<dbReference type="InterPro" id="IPR001668">
    <property type="entry name" value="Mob_Pre"/>
</dbReference>
<dbReference type="GO" id="GO:0006310">
    <property type="term" value="P:DNA recombination"/>
    <property type="evidence" value="ECO:0007669"/>
    <property type="project" value="InterPro"/>
</dbReference>
<sequence>MIDGRSAVESIFALLLPRVTEANSAPAELFGAPHRSPAVQAYPFSQPHQRHIHKESDRIVQRTLSGCFGRGDLNHNNRSIITENVNKDRIRDDIIICQRSLKQLYHELFDEALAEYNNKQTRRDRKITNYQEHIRHSRQEKEFHEAIFQVGNRDDTGVDSDMCKEAAAVLEEYARSFEERNPHLKLFNAVIHMDESTQHLHLDFVPVCDEKRKNGMRVRNSLTGALRQQGLEGEGISNTITMAWLEQEKEHIGQLMLEHGIEWVKLGTHEKHKSVSKYKAEKLREEIDSADKLLDMKMSELSSVEEQVRAAESTLEDKKQELSESEERLSSVTAETEKADADLSKKVEQINKALKYLPDLRKHEDADHEYLVAVSELHDMLKSGMSILRNKDSIISRIDTLKRLTQKAMDKRDKAELTIYDLRQRGEEVVTERDNALEKLNAVRAEKSALYSELKTVKAENMEYSEVLAMLESIAPTILRHAKEMLREQQQREQAQQLAYQPPKKKKSWDLE</sequence>
<feature type="compositionally biased region" description="Basic and acidic residues" evidence="2">
    <location>
        <begin position="315"/>
        <end position="336"/>
    </location>
</feature>
<evidence type="ECO:0000256" key="1">
    <source>
        <dbReference type="ARBA" id="ARBA00010657"/>
    </source>
</evidence>
<dbReference type="AlphaFoldDB" id="A0A1M7K103"/>
<proteinExistence type="inferred from homology"/>
<evidence type="ECO:0000313" key="3">
    <source>
        <dbReference type="EMBL" id="SHM58946.1"/>
    </source>
</evidence>
<dbReference type="GO" id="GO:0003677">
    <property type="term" value="F:DNA binding"/>
    <property type="evidence" value="ECO:0007669"/>
    <property type="project" value="InterPro"/>
</dbReference>